<name>A0AAD9G749_BABDI</name>
<evidence type="ECO:0000256" key="4">
    <source>
        <dbReference type="ARBA" id="ARBA00022833"/>
    </source>
</evidence>
<evidence type="ECO:0000313" key="11">
    <source>
        <dbReference type="Proteomes" id="UP001195914"/>
    </source>
</evidence>
<keyword evidence="11" id="KW-1185">Reference proteome</keyword>
<proteinExistence type="predicted"/>
<dbReference type="PANTHER" id="PTHR46179">
    <property type="entry name" value="ZINC FINGER PROTEIN"/>
    <property type="match status" value="1"/>
</dbReference>
<dbReference type="GO" id="GO:0005634">
    <property type="term" value="C:nucleus"/>
    <property type="evidence" value="ECO:0007669"/>
    <property type="project" value="UniProtKB-SubCell"/>
</dbReference>
<dbReference type="PROSITE" id="PS50157">
    <property type="entry name" value="ZINC_FINGER_C2H2_2"/>
    <property type="match status" value="3"/>
</dbReference>
<feature type="domain" description="C2H2-type" evidence="9">
    <location>
        <begin position="27"/>
        <end position="54"/>
    </location>
</feature>
<dbReference type="PANTHER" id="PTHR46179:SF13">
    <property type="entry name" value="C2H2-TYPE DOMAIN-CONTAINING PROTEIN"/>
    <property type="match status" value="1"/>
</dbReference>
<evidence type="ECO:0000256" key="7">
    <source>
        <dbReference type="ARBA" id="ARBA00023242"/>
    </source>
</evidence>
<keyword evidence="2" id="KW-0479">Metal-binding</keyword>
<dbReference type="PROSITE" id="PS00028">
    <property type="entry name" value="ZINC_FINGER_C2H2_1"/>
    <property type="match status" value="4"/>
</dbReference>
<dbReference type="Gene3D" id="3.30.160.60">
    <property type="entry name" value="Classic Zinc Finger"/>
    <property type="match status" value="2"/>
</dbReference>
<evidence type="ECO:0000256" key="1">
    <source>
        <dbReference type="ARBA" id="ARBA00004123"/>
    </source>
</evidence>
<evidence type="ECO:0000313" key="10">
    <source>
        <dbReference type="EMBL" id="KAK1933062.1"/>
    </source>
</evidence>
<dbReference type="InterPro" id="IPR036236">
    <property type="entry name" value="Znf_C2H2_sf"/>
</dbReference>
<dbReference type="Pfam" id="PF00096">
    <property type="entry name" value="zf-C2H2"/>
    <property type="match status" value="1"/>
</dbReference>
<dbReference type="InterPro" id="IPR051061">
    <property type="entry name" value="Zinc_finger_trans_reg"/>
</dbReference>
<feature type="domain" description="C2H2-type" evidence="9">
    <location>
        <begin position="153"/>
        <end position="176"/>
    </location>
</feature>
<reference evidence="10" key="2">
    <citation type="submission" date="2021-05" db="EMBL/GenBank/DDBJ databases">
        <authorList>
            <person name="Pain A."/>
        </authorList>
    </citation>
    <scope>NUCLEOTIDE SEQUENCE</scope>
    <source>
        <strain evidence="10">1802A</strain>
    </source>
</reference>
<accession>A0AAD9G749</accession>
<keyword evidence="4" id="KW-0862">Zinc</keyword>
<dbReference type="EMBL" id="JAHBMH010000073">
    <property type="protein sequence ID" value="KAK1933062.1"/>
    <property type="molecule type" value="Genomic_DNA"/>
</dbReference>
<comment type="subcellular location">
    <subcellularLocation>
        <location evidence="1">Nucleus</location>
    </subcellularLocation>
</comment>
<organism evidence="10 11">
    <name type="scientific">Babesia divergens</name>
    <dbReference type="NCBI Taxonomy" id="32595"/>
    <lineage>
        <taxon>Eukaryota</taxon>
        <taxon>Sar</taxon>
        <taxon>Alveolata</taxon>
        <taxon>Apicomplexa</taxon>
        <taxon>Aconoidasida</taxon>
        <taxon>Piroplasmida</taxon>
        <taxon>Babesiidae</taxon>
        <taxon>Babesia</taxon>
    </lineage>
</organism>
<keyword evidence="7" id="KW-0539">Nucleus</keyword>
<dbReference type="Proteomes" id="UP001195914">
    <property type="component" value="Unassembled WGS sequence"/>
</dbReference>
<evidence type="ECO:0000256" key="8">
    <source>
        <dbReference type="PROSITE-ProRule" id="PRU00042"/>
    </source>
</evidence>
<sequence>MLLPGFQQLTAASPHAYSVIQLSQKPHVCNICHERFGRSDHLKRHIQRHENKSEHFVCGIGGCRRIFSTETKLEDHRNLHKKKLEENVLYIKGHLVKKLYAGNTLTFTCPLTGCDRRYESYSGISKHIARHSVTASENIASTQKTGTKVKQTIQCESCHREFKRKASFLEHRFRVHEKGADATNATELGCVGFVCPYEGCSRIFSRVG</sequence>
<keyword evidence="5" id="KW-0805">Transcription regulation</keyword>
<evidence type="ECO:0000256" key="3">
    <source>
        <dbReference type="ARBA" id="ARBA00022771"/>
    </source>
</evidence>
<keyword evidence="3 8" id="KW-0863">Zinc-finger</keyword>
<dbReference type="AlphaFoldDB" id="A0AAD9G749"/>
<dbReference type="GO" id="GO:0008270">
    <property type="term" value="F:zinc ion binding"/>
    <property type="evidence" value="ECO:0007669"/>
    <property type="project" value="UniProtKB-KW"/>
</dbReference>
<dbReference type="SMART" id="SM00355">
    <property type="entry name" value="ZnF_C2H2"/>
    <property type="match status" value="4"/>
</dbReference>
<dbReference type="GO" id="GO:0006357">
    <property type="term" value="P:regulation of transcription by RNA polymerase II"/>
    <property type="evidence" value="ECO:0007669"/>
    <property type="project" value="TreeGrafter"/>
</dbReference>
<dbReference type="InterPro" id="IPR013087">
    <property type="entry name" value="Znf_C2H2_type"/>
</dbReference>
<keyword evidence="6" id="KW-0804">Transcription</keyword>
<evidence type="ECO:0000259" key="9">
    <source>
        <dbReference type="PROSITE" id="PS50157"/>
    </source>
</evidence>
<protein>
    <submittedName>
        <fullName evidence="10">C2H2 zinc finger domain containing protein</fullName>
    </submittedName>
</protein>
<comment type="caution">
    <text evidence="10">The sequence shown here is derived from an EMBL/GenBank/DDBJ whole genome shotgun (WGS) entry which is preliminary data.</text>
</comment>
<reference evidence="10" key="1">
    <citation type="journal article" date="2014" name="Nucleic Acids Res.">
        <title>The evolutionary dynamics of variant antigen genes in Babesia reveal a history of genomic innovation underlying host-parasite interaction.</title>
        <authorList>
            <person name="Jackson A.P."/>
            <person name="Otto T.D."/>
            <person name="Darby A."/>
            <person name="Ramaprasad A."/>
            <person name="Xia D."/>
            <person name="Echaide I.E."/>
            <person name="Farber M."/>
            <person name="Gahlot S."/>
            <person name="Gamble J."/>
            <person name="Gupta D."/>
            <person name="Gupta Y."/>
            <person name="Jackson L."/>
            <person name="Malandrin L."/>
            <person name="Malas T.B."/>
            <person name="Moussa E."/>
            <person name="Nair M."/>
            <person name="Reid A.J."/>
            <person name="Sanders M."/>
            <person name="Sharma J."/>
            <person name="Tracey A."/>
            <person name="Quail M.A."/>
            <person name="Weir W."/>
            <person name="Wastling J.M."/>
            <person name="Hall N."/>
            <person name="Willadsen P."/>
            <person name="Lingelbach K."/>
            <person name="Shiels B."/>
            <person name="Tait A."/>
            <person name="Berriman M."/>
            <person name="Allred D.R."/>
            <person name="Pain A."/>
        </authorList>
    </citation>
    <scope>NUCLEOTIDE SEQUENCE</scope>
    <source>
        <strain evidence="10">1802A</strain>
    </source>
</reference>
<evidence type="ECO:0000256" key="5">
    <source>
        <dbReference type="ARBA" id="ARBA00023015"/>
    </source>
</evidence>
<feature type="domain" description="C2H2-type" evidence="9">
    <location>
        <begin position="56"/>
        <end position="85"/>
    </location>
</feature>
<evidence type="ECO:0000256" key="2">
    <source>
        <dbReference type="ARBA" id="ARBA00022723"/>
    </source>
</evidence>
<gene>
    <name evidence="10" type="ORF">X943_002019</name>
</gene>
<dbReference type="SUPFAM" id="SSF57667">
    <property type="entry name" value="beta-beta-alpha zinc fingers"/>
    <property type="match status" value="1"/>
</dbReference>
<evidence type="ECO:0000256" key="6">
    <source>
        <dbReference type="ARBA" id="ARBA00023163"/>
    </source>
</evidence>